<dbReference type="Proteomes" id="UP000199135">
    <property type="component" value="Unassembled WGS sequence"/>
</dbReference>
<evidence type="ECO:0000313" key="8">
    <source>
        <dbReference type="Proteomes" id="UP000199135"/>
    </source>
</evidence>
<sequence>MKIAIASDHAGFDQKPAMIEYLKGLGHEVVDLGPDSAERCDYPDYADKVARRVASGDAERGVLICGTGIGMALTADKVAGVRAAVIQTPQFAHLFREHNNGNVLCISGRFTTFEVNKQIVDEFLTTEFGGGRHEGRVQKIMREDDPDFGGVEE</sequence>
<dbReference type="PANTHER" id="PTHR30345">
    <property type="entry name" value="RIBOSE-5-PHOSPHATE ISOMERASE B"/>
    <property type="match status" value="1"/>
</dbReference>
<feature type="active site" description="Proton acceptor" evidence="3">
    <location>
        <position position="65"/>
    </location>
</feature>
<evidence type="ECO:0000313" key="5">
    <source>
        <dbReference type="EMBL" id="SEH65699.1"/>
    </source>
</evidence>
<keyword evidence="2 6" id="KW-0413">Isomerase</keyword>
<reference evidence="7 8" key="1">
    <citation type="submission" date="2016-10" db="EMBL/GenBank/DDBJ databases">
        <authorList>
            <person name="Varghese N."/>
            <person name="Submissions S."/>
        </authorList>
    </citation>
    <scope>NUCLEOTIDE SEQUENCE [LARGE SCALE GENOMIC DNA]</scope>
    <source>
        <strain evidence="7">KHGC19</strain>
        <strain evidence="5 8">WCP15</strain>
    </source>
</reference>
<feature type="active site" description="Proton donor" evidence="3">
    <location>
        <position position="98"/>
    </location>
</feature>
<dbReference type="InterPro" id="IPR004785">
    <property type="entry name" value="RpiB"/>
</dbReference>
<reference evidence="6" key="2">
    <citation type="submission" date="2016-10" db="EMBL/GenBank/DDBJ databases">
        <authorList>
            <person name="de Groot N.N."/>
        </authorList>
    </citation>
    <scope>NUCLEOTIDE SEQUENCE [LARGE SCALE GENOMIC DNA]</scope>
    <source>
        <strain evidence="6">KHGC19</strain>
    </source>
</reference>
<evidence type="ECO:0000313" key="6">
    <source>
        <dbReference type="EMBL" id="SER56565.1"/>
    </source>
</evidence>
<accession>A0A1H9Q8S3</accession>
<dbReference type="PANTHER" id="PTHR30345:SF0">
    <property type="entry name" value="DNA DAMAGE-REPAIR_TOLERATION PROTEIN DRT102"/>
    <property type="match status" value="1"/>
</dbReference>
<dbReference type="AlphaFoldDB" id="A0A1H9Q8S3"/>
<comment type="similarity">
    <text evidence="1">Belongs to the LacAB/RpiB family.</text>
</comment>
<dbReference type="EMBL" id="FNWT01000010">
    <property type="protein sequence ID" value="SEH65699.1"/>
    <property type="molecule type" value="Genomic_DNA"/>
</dbReference>
<evidence type="ECO:0000256" key="1">
    <source>
        <dbReference type="ARBA" id="ARBA00008754"/>
    </source>
</evidence>
<evidence type="ECO:0000256" key="4">
    <source>
        <dbReference type="PIRSR" id="PIRSR005384-2"/>
    </source>
</evidence>
<dbReference type="PIRSF" id="PIRSF005384">
    <property type="entry name" value="RpiB_LacA_B"/>
    <property type="match status" value="1"/>
</dbReference>
<feature type="binding site" evidence="4">
    <location>
        <begin position="66"/>
        <end position="70"/>
    </location>
    <ligand>
        <name>D-ribulose 5-phosphate</name>
        <dbReference type="ChEBI" id="CHEBI:58121"/>
    </ligand>
</feature>
<dbReference type="EMBL" id="FOGP01000004">
    <property type="protein sequence ID" value="SER56565.1"/>
    <property type="molecule type" value="Genomic_DNA"/>
</dbReference>
<feature type="binding site" evidence="4">
    <location>
        <position position="109"/>
    </location>
    <ligand>
        <name>D-ribulose 5-phosphate</name>
        <dbReference type="ChEBI" id="CHEBI:58121"/>
    </ligand>
</feature>
<feature type="binding site" evidence="4">
    <location>
        <begin position="8"/>
        <end position="9"/>
    </location>
    <ligand>
        <name>D-ribulose 5-phosphate</name>
        <dbReference type="ChEBI" id="CHEBI:58121"/>
    </ligand>
</feature>
<dbReference type="Gene3D" id="3.40.1400.10">
    <property type="entry name" value="Sugar-phosphate isomerase, RpiB/LacA/LacB"/>
    <property type="match status" value="1"/>
</dbReference>
<dbReference type="NCBIfam" id="TIGR01120">
    <property type="entry name" value="rpiB"/>
    <property type="match status" value="1"/>
</dbReference>
<feature type="binding site" evidence="4">
    <location>
        <position position="99"/>
    </location>
    <ligand>
        <name>D-ribulose 5-phosphate</name>
        <dbReference type="ChEBI" id="CHEBI:58121"/>
    </ligand>
</feature>
<evidence type="ECO:0000256" key="3">
    <source>
        <dbReference type="PIRSR" id="PIRSR005384-1"/>
    </source>
</evidence>
<gene>
    <name evidence="6" type="ORF">SAMN05216446_1362</name>
    <name evidence="5" type="ORF">SAMN05216447_11044</name>
</gene>
<name>A0A1H9Q8S3_9ACTN</name>
<dbReference type="GO" id="GO:0004751">
    <property type="term" value="F:ribose-5-phosphate isomerase activity"/>
    <property type="evidence" value="ECO:0007669"/>
    <property type="project" value="TreeGrafter"/>
</dbReference>
<evidence type="ECO:0000256" key="2">
    <source>
        <dbReference type="ARBA" id="ARBA00023235"/>
    </source>
</evidence>
<dbReference type="SUPFAM" id="SSF89623">
    <property type="entry name" value="Ribose/Galactose isomerase RpiB/AlsB"/>
    <property type="match status" value="1"/>
</dbReference>
<dbReference type="GO" id="GO:0019316">
    <property type="term" value="P:D-allose catabolic process"/>
    <property type="evidence" value="ECO:0007669"/>
    <property type="project" value="TreeGrafter"/>
</dbReference>
<dbReference type="InterPro" id="IPR003500">
    <property type="entry name" value="RpiB_LacA_LacB"/>
</dbReference>
<dbReference type="InterPro" id="IPR036569">
    <property type="entry name" value="RpiB_LacA_LacB_sf"/>
</dbReference>
<feature type="binding site" evidence="4">
    <location>
        <position position="132"/>
    </location>
    <ligand>
        <name>D-ribulose 5-phosphate</name>
        <dbReference type="ChEBI" id="CHEBI:58121"/>
    </ligand>
</feature>
<dbReference type="NCBIfam" id="TIGR00689">
    <property type="entry name" value="rpiB_lacA_lacB"/>
    <property type="match status" value="1"/>
</dbReference>
<dbReference type="NCBIfam" id="NF004051">
    <property type="entry name" value="PRK05571.1"/>
    <property type="match status" value="1"/>
</dbReference>
<dbReference type="RefSeq" id="WP_078687196.1">
    <property type="nucleotide sequence ID" value="NZ_FNWT01000010.1"/>
</dbReference>
<dbReference type="Pfam" id="PF02502">
    <property type="entry name" value="LacAB_rpiB"/>
    <property type="match status" value="1"/>
</dbReference>
<organism evidence="6 7">
    <name type="scientific">Parafannyhessea umbonata</name>
    <dbReference type="NCBI Taxonomy" id="604330"/>
    <lineage>
        <taxon>Bacteria</taxon>
        <taxon>Bacillati</taxon>
        <taxon>Actinomycetota</taxon>
        <taxon>Coriobacteriia</taxon>
        <taxon>Coriobacteriales</taxon>
        <taxon>Atopobiaceae</taxon>
        <taxon>Parafannyhessea</taxon>
    </lineage>
</organism>
<dbReference type="GO" id="GO:0009052">
    <property type="term" value="P:pentose-phosphate shunt, non-oxidative branch"/>
    <property type="evidence" value="ECO:0007669"/>
    <property type="project" value="TreeGrafter"/>
</dbReference>
<dbReference type="Proteomes" id="UP000199128">
    <property type="component" value="Unassembled WGS sequence"/>
</dbReference>
<keyword evidence="8" id="KW-1185">Reference proteome</keyword>
<protein>
    <submittedName>
        <fullName evidence="6">Ribose 5-phosphate isomerase B</fullName>
    </submittedName>
</protein>
<proteinExistence type="inferred from homology"/>
<feature type="binding site" evidence="4">
    <location>
        <position position="136"/>
    </location>
    <ligand>
        <name>D-ribulose 5-phosphate</name>
        <dbReference type="ChEBI" id="CHEBI:58121"/>
    </ligand>
</feature>
<evidence type="ECO:0000313" key="7">
    <source>
        <dbReference type="Proteomes" id="UP000199128"/>
    </source>
</evidence>